<keyword evidence="5" id="KW-1185">Reference proteome</keyword>
<proteinExistence type="predicted"/>
<dbReference type="Pfam" id="PF00561">
    <property type="entry name" value="Abhydrolase_1"/>
    <property type="match status" value="1"/>
</dbReference>
<evidence type="ECO:0000256" key="1">
    <source>
        <dbReference type="ARBA" id="ARBA00022963"/>
    </source>
</evidence>
<protein>
    <submittedName>
        <fullName evidence="6">Lipase (inferred by orthology to a zebrafish protein)</fullName>
    </submittedName>
</protein>
<accession>A0A0M3J739</accession>
<reference evidence="4 5" key="2">
    <citation type="submission" date="2018-11" db="EMBL/GenBank/DDBJ databases">
        <authorList>
            <consortium name="Pathogen Informatics"/>
        </authorList>
    </citation>
    <scope>NUCLEOTIDE SEQUENCE [LARGE SCALE GENOMIC DNA]</scope>
</reference>
<evidence type="ECO:0000313" key="5">
    <source>
        <dbReference type="Proteomes" id="UP000267096"/>
    </source>
</evidence>
<dbReference type="OrthoDB" id="9974421at2759"/>
<evidence type="ECO:0000259" key="3">
    <source>
        <dbReference type="Pfam" id="PF00561"/>
    </source>
</evidence>
<name>A0A0M3J739_ANISI</name>
<dbReference type="Proteomes" id="UP000267096">
    <property type="component" value="Unassembled WGS sequence"/>
</dbReference>
<dbReference type="WBParaSite" id="ASIM_0000338101-mRNA-1">
    <property type="protein sequence ID" value="ASIM_0000338101-mRNA-1"/>
    <property type="gene ID" value="ASIM_0000338101"/>
</dbReference>
<dbReference type="Gene3D" id="3.40.50.1820">
    <property type="entry name" value="alpha/beta hydrolase"/>
    <property type="match status" value="1"/>
</dbReference>
<dbReference type="GO" id="GO:0016042">
    <property type="term" value="P:lipid catabolic process"/>
    <property type="evidence" value="ECO:0007669"/>
    <property type="project" value="UniProtKB-KW"/>
</dbReference>
<feature type="domain" description="AB hydrolase-1" evidence="3">
    <location>
        <begin position="2"/>
        <end position="96"/>
    </location>
</feature>
<keyword evidence="1" id="KW-0442">Lipid degradation</keyword>
<keyword evidence="2" id="KW-0443">Lipid metabolism</keyword>
<dbReference type="InterPro" id="IPR000073">
    <property type="entry name" value="AB_hydrolase_1"/>
</dbReference>
<reference evidence="6" key="1">
    <citation type="submission" date="2017-02" db="UniProtKB">
        <authorList>
            <consortium name="WormBaseParasite"/>
        </authorList>
    </citation>
    <scope>IDENTIFICATION</scope>
</reference>
<gene>
    <name evidence="4" type="ORF">ASIM_LOCUS3222</name>
</gene>
<evidence type="ECO:0000256" key="2">
    <source>
        <dbReference type="ARBA" id="ARBA00023098"/>
    </source>
</evidence>
<dbReference type="AlphaFoldDB" id="A0A0M3J739"/>
<dbReference type="PANTHER" id="PTHR11005">
    <property type="entry name" value="LYSOSOMAL ACID LIPASE-RELATED"/>
    <property type="match status" value="1"/>
</dbReference>
<organism evidence="6">
    <name type="scientific">Anisakis simplex</name>
    <name type="common">Herring worm</name>
    <dbReference type="NCBI Taxonomy" id="6269"/>
    <lineage>
        <taxon>Eukaryota</taxon>
        <taxon>Metazoa</taxon>
        <taxon>Ecdysozoa</taxon>
        <taxon>Nematoda</taxon>
        <taxon>Chromadorea</taxon>
        <taxon>Rhabditida</taxon>
        <taxon>Spirurina</taxon>
        <taxon>Ascaridomorpha</taxon>
        <taxon>Ascaridoidea</taxon>
        <taxon>Anisakidae</taxon>
        <taxon>Anisakis</taxon>
        <taxon>Anisakis simplex complex</taxon>
    </lineage>
</organism>
<dbReference type="InterPro" id="IPR029058">
    <property type="entry name" value="AB_hydrolase_fold"/>
</dbReference>
<evidence type="ECO:0000313" key="6">
    <source>
        <dbReference type="WBParaSite" id="ASIM_0000338101-mRNA-1"/>
    </source>
</evidence>
<dbReference type="EMBL" id="UYRR01004834">
    <property type="protein sequence ID" value="VDK21367.1"/>
    <property type="molecule type" value="Genomic_DNA"/>
</dbReference>
<evidence type="ECO:0000313" key="4">
    <source>
        <dbReference type="EMBL" id="VDK21367.1"/>
    </source>
</evidence>
<dbReference type="SUPFAM" id="SSF53474">
    <property type="entry name" value="alpha/beta-Hydrolases"/>
    <property type="match status" value="1"/>
</dbReference>
<sequence>MLADQGYDVWMGNFRGNVYSKEHVELDATQSNFWQFTWQQMYKYDLSAMIDKALQVTNQSYVYYVGHSQGTLTMFAKLATEPEFNAKVKKFFALAPVASVGHIRGLLQSLAASSYMYKSIEIANAMGLEAFTPDNEILKQTLVLLCGTGVPRVMCSNFVFMMTGPES</sequence>